<reference evidence="2" key="1">
    <citation type="submission" date="2022-11" db="EMBL/GenBank/DDBJ databases">
        <authorList>
            <person name="Petersen C."/>
        </authorList>
    </citation>
    <scope>NUCLEOTIDE SEQUENCE</scope>
    <source>
        <strain evidence="2">IBT 34128</strain>
    </source>
</reference>
<gene>
    <name evidence="2" type="ORF">NUU61_010019</name>
</gene>
<dbReference type="OrthoDB" id="291792at2759"/>
<dbReference type="RefSeq" id="XP_056507042.1">
    <property type="nucleotide sequence ID" value="XM_056660544.1"/>
</dbReference>
<comment type="caution">
    <text evidence="2">The sequence shown here is derived from an EMBL/GenBank/DDBJ whole genome shotgun (WGS) entry which is preliminary data.</text>
</comment>
<dbReference type="EMBL" id="JAPMSZ010000012">
    <property type="protein sequence ID" value="KAJ5081755.1"/>
    <property type="molecule type" value="Genomic_DNA"/>
</dbReference>
<keyword evidence="1" id="KW-0812">Transmembrane</keyword>
<keyword evidence="1" id="KW-0472">Membrane</keyword>
<proteinExistence type="predicted"/>
<dbReference type="PANTHER" id="PTHR12459">
    <property type="entry name" value="TRANSMEMBRANE PROTEIN 135-RELATED"/>
    <property type="match status" value="1"/>
</dbReference>
<feature type="transmembrane region" description="Helical" evidence="1">
    <location>
        <begin position="417"/>
        <end position="442"/>
    </location>
</feature>
<sequence>MSVDGDDTNLPPVVRDALRVCLSAKEYRFLHNSAIKHAPAVQSKVPSPSRYDAIVRSKNRHGEAAVRASLRVFFGSGIVLKLADSIVSRIQGAAAKKKTRTPLLQSPKFRLSISLSLLLLLHRLLYRFLVRLRANLRTDDAQPFRDRNPRISRALTSRFAPAVGASLAGFALGICPQDQFRLTAAIYMSTRSLEFLFNVVDLKGWMDKRPWWFGSWLLMPVSCAQLFHAFVFDRETTPKWFGNVILRLSPSYIQGRPDSLPINVPWPEKDEIVDSLASIADLRWPAFVSPILHPADANTLPSSVKSIAPITGPAHPAISSLSCALLHPGLPNCSTAFLHHILLSVPPLARFLTTVTLALSIPKIKGILLQPISSANQLSKRIITMTAVLSAAIGSAWGSVCLLNSTLPRSTLPNKRFFLSGALGGLPFLFLGNSRGPFLYFFRAAIDSAYKTGVKRGLWKGRRGGELCLFVLSWALMGSILEARPEAVQGAGLRKGLAWLRGDGFVDPELVAQRKARRVRDQEKRG</sequence>
<dbReference type="AlphaFoldDB" id="A0A9W9EHD0"/>
<dbReference type="InterPro" id="IPR026749">
    <property type="entry name" value="Tmem135"/>
</dbReference>
<dbReference type="GeneID" id="81399713"/>
<feature type="transmembrane region" description="Helical" evidence="1">
    <location>
        <begin position="382"/>
        <end position="405"/>
    </location>
</feature>
<dbReference type="Proteomes" id="UP001141434">
    <property type="component" value="Unassembled WGS sequence"/>
</dbReference>
<keyword evidence="1" id="KW-1133">Transmembrane helix</keyword>
<reference evidence="2" key="2">
    <citation type="journal article" date="2023" name="IMA Fungus">
        <title>Comparative genomic study of the Penicillium genus elucidates a diverse pangenome and 15 lateral gene transfer events.</title>
        <authorList>
            <person name="Petersen C."/>
            <person name="Sorensen T."/>
            <person name="Nielsen M.R."/>
            <person name="Sondergaard T.E."/>
            <person name="Sorensen J.L."/>
            <person name="Fitzpatrick D.A."/>
            <person name="Frisvad J.C."/>
            <person name="Nielsen K.L."/>
        </authorList>
    </citation>
    <scope>NUCLEOTIDE SEQUENCE</scope>
    <source>
        <strain evidence="2">IBT 34128</strain>
    </source>
</reference>
<evidence type="ECO:0000313" key="2">
    <source>
        <dbReference type="EMBL" id="KAJ5081755.1"/>
    </source>
</evidence>
<dbReference type="PANTHER" id="PTHR12459:SF19">
    <property type="entry name" value="TRANSMEMBRANE PROTEIN 135 N-TERMINAL DOMAIN-CONTAINING PROTEIN"/>
    <property type="match status" value="1"/>
</dbReference>
<accession>A0A9W9EHD0</accession>
<name>A0A9W9EHD0_9EURO</name>
<protein>
    <submittedName>
        <fullName evidence="2">Uncharacterized protein</fullName>
    </submittedName>
</protein>
<evidence type="ECO:0000256" key="1">
    <source>
        <dbReference type="SAM" id="Phobius"/>
    </source>
</evidence>
<evidence type="ECO:0000313" key="3">
    <source>
        <dbReference type="Proteomes" id="UP001141434"/>
    </source>
</evidence>
<keyword evidence="3" id="KW-1185">Reference proteome</keyword>
<organism evidence="2 3">
    <name type="scientific">Penicillium alfredii</name>
    <dbReference type="NCBI Taxonomy" id="1506179"/>
    <lineage>
        <taxon>Eukaryota</taxon>
        <taxon>Fungi</taxon>
        <taxon>Dikarya</taxon>
        <taxon>Ascomycota</taxon>
        <taxon>Pezizomycotina</taxon>
        <taxon>Eurotiomycetes</taxon>
        <taxon>Eurotiomycetidae</taxon>
        <taxon>Eurotiales</taxon>
        <taxon>Aspergillaceae</taxon>
        <taxon>Penicillium</taxon>
    </lineage>
</organism>